<dbReference type="AlphaFoldDB" id="S2K2H8"/>
<dbReference type="InterPro" id="IPR040260">
    <property type="entry name" value="RFA2-like"/>
</dbReference>
<evidence type="ECO:0000256" key="9">
    <source>
        <dbReference type="SAM" id="MobiDB-lite"/>
    </source>
</evidence>
<dbReference type="InterPro" id="IPR012340">
    <property type="entry name" value="NA-bd_OB-fold"/>
</dbReference>
<dbReference type="GO" id="GO:0003677">
    <property type="term" value="F:DNA binding"/>
    <property type="evidence" value="ECO:0007669"/>
    <property type="project" value="UniProtKB-KW"/>
</dbReference>
<feature type="region of interest" description="Disordered" evidence="9">
    <location>
        <begin position="557"/>
        <end position="632"/>
    </location>
</feature>
<dbReference type="STRING" id="1220926.S2K2H8"/>
<proteinExistence type="predicted"/>
<dbReference type="OrthoDB" id="77828at2759"/>
<keyword evidence="13" id="KW-1185">Reference proteome</keyword>
<feature type="region of interest" description="Disordered" evidence="9">
    <location>
        <begin position="649"/>
        <end position="737"/>
    </location>
</feature>
<dbReference type="EMBL" id="KE123990">
    <property type="protein sequence ID" value="EPB86375.1"/>
    <property type="molecule type" value="Genomic_DNA"/>
</dbReference>
<reference evidence="13" key="1">
    <citation type="submission" date="2013-05" db="EMBL/GenBank/DDBJ databases">
        <title>The Genome sequence of Mucor circinelloides f. circinelloides 1006PhL.</title>
        <authorList>
            <consortium name="The Broad Institute Genomics Platform"/>
            <person name="Cuomo C."/>
            <person name="Earl A."/>
            <person name="Findley K."/>
            <person name="Lee S.C."/>
            <person name="Walker B."/>
            <person name="Young S."/>
            <person name="Zeng Q."/>
            <person name="Gargeya S."/>
            <person name="Fitzgerald M."/>
            <person name="Haas B."/>
            <person name="Abouelleil A."/>
            <person name="Allen A.W."/>
            <person name="Alvarado L."/>
            <person name="Arachchi H.M."/>
            <person name="Berlin A.M."/>
            <person name="Chapman S.B."/>
            <person name="Gainer-Dewar J."/>
            <person name="Goldberg J."/>
            <person name="Griggs A."/>
            <person name="Gujja S."/>
            <person name="Hansen M."/>
            <person name="Howarth C."/>
            <person name="Imamovic A."/>
            <person name="Ireland A."/>
            <person name="Larimer J."/>
            <person name="McCowan C."/>
            <person name="Murphy C."/>
            <person name="Pearson M."/>
            <person name="Poon T.W."/>
            <person name="Priest M."/>
            <person name="Roberts A."/>
            <person name="Saif S."/>
            <person name="Shea T."/>
            <person name="Sisk P."/>
            <person name="Sykes S."/>
            <person name="Wortman J."/>
            <person name="Nusbaum C."/>
            <person name="Birren B."/>
        </authorList>
    </citation>
    <scope>NUCLEOTIDE SEQUENCE [LARGE SCALE GENOMIC DNA]</scope>
    <source>
        <strain evidence="13">1006PhL</strain>
    </source>
</reference>
<dbReference type="InterPro" id="IPR004365">
    <property type="entry name" value="NA-bd_OB_tRNA"/>
</dbReference>
<dbReference type="Gene3D" id="2.40.50.140">
    <property type="entry name" value="Nucleic acid-binding proteins"/>
    <property type="match status" value="1"/>
</dbReference>
<protein>
    <recommendedName>
        <fullName evidence="3">CST complex subunit STN1</fullName>
    </recommendedName>
    <alternativeName>
        <fullName evidence="8">Suppressor of cdc thirteen homolog</fullName>
    </alternativeName>
</protein>
<evidence type="ECO:0000256" key="2">
    <source>
        <dbReference type="ARBA" id="ARBA00004574"/>
    </source>
</evidence>
<keyword evidence="4" id="KW-0158">Chromosome</keyword>
<dbReference type="Proteomes" id="UP000014254">
    <property type="component" value="Unassembled WGS sequence"/>
</dbReference>
<comment type="subcellular location">
    <subcellularLocation>
        <location evidence="2">Chromosome</location>
        <location evidence="2">Telomere</location>
    </subcellularLocation>
    <subcellularLocation>
        <location evidence="1">Nucleus</location>
    </subcellularLocation>
</comment>
<evidence type="ECO:0000256" key="8">
    <source>
        <dbReference type="ARBA" id="ARBA00030039"/>
    </source>
</evidence>
<keyword evidence="10" id="KW-1133">Transmembrane helix</keyword>
<feature type="region of interest" description="Disordered" evidence="9">
    <location>
        <begin position="511"/>
        <end position="533"/>
    </location>
</feature>
<keyword evidence="5" id="KW-0779">Telomere</keyword>
<feature type="compositionally biased region" description="Polar residues" evidence="9">
    <location>
        <begin position="557"/>
        <end position="579"/>
    </location>
</feature>
<gene>
    <name evidence="12" type="ORF">HMPREF1544_06817</name>
</gene>
<feature type="compositionally biased region" description="Low complexity" evidence="9">
    <location>
        <begin position="702"/>
        <end position="726"/>
    </location>
</feature>
<evidence type="ECO:0000256" key="6">
    <source>
        <dbReference type="ARBA" id="ARBA00023125"/>
    </source>
</evidence>
<evidence type="ECO:0000256" key="1">
    <source>
        <dbReference type="ARBA" id="ARBA00004123"/>
    </source>
</evidence>
<dbReference type="PANTHER" id="PTHR13989:SF33">
    <property type="entry name" value="CST COMPLEX SUBUNIT STN1"/>
    <property type="match status" value="1"/>
</dbReference>
<keyword evidence="7" id="KW-0539">Nucleus</keyword>
<dbReference type="GO" id="GO:0000781">
    <property type="term" value="C:chromosome, telomeric region"/>
    <property type="evidence" value="ECO:0007669"/>
    <property type="project" value="UniProtKB-SubCell"/>
</dbReference>
<accession>S2K2H8</accession>
<keyword evidence="10" id="KW-0812">Transmembrane</keyword>
<feature type="compositionally biased region" description="Polar residues" evidence="9">
    <location>
        <begin position="727"/>
        <end position="737"/>
    </location>
</feature>
<evidence type="ECO:0000256" key="10">
    <source>
        <dbReference type="SAM" id="Phobius"/>
    </source>
</evidence>
<sequence length="737" mass="81468">MDATLLGLDPLFLTNVKLTIHDVLDLEQANEDLIGVYKLFDHKIKLADICGTVVAVERNNYTTNYTVDDGTGTITCIYWSATEKIDYSPLPLGTSVRITGKISTYRDERQIVIYDIYPMLDPNQELQHFVQAILLKKEYEKHYNVPCQMEPHIQTLVEQIQADDEDQLVYSSQASKLDRRTFENALLHFYKSRSLTTVTFDSARDDEDLEKLAMDVYEKIHKTKPNRKQISDMFRAATDKWLKAGYIIKEGRDNIYNVVDEEDLAKAILRTIRDMSKQLPNQLTQGNIVGPTVTPTVSIVPGSTSLIAIPKASSIDLTSDFISGLPTSITTTATSTASPQIIFVTGCNTCSSSSNSGAATTASIVSTTNEDQSQLSSNDLGAIIGGCAGGLVVIIIATVFFCIRRRKRRDFYAGRDFPTTAVMPPIVDDVKQTYPALAATTKGREPNNAISNNNNNNNSFYINTNDSTIKKYNLSTAAEDTAHDSITTPPVILYSDSLNQQKKGVEKYMLDSGISSTSPTPRPSRPLERKVSQGARLSKYNFLSQAFSQMRTSYAGDNNNNAISMNATTTVSKPPNTDPTRNHDSMVLPYDKPKNHPMYQQQQDSSFENMSFPSPPPPPIPTSTSSFFNPNTTRESTMTVATLHAPLFRQHQQHQQHQQQQQGTPPPSSPSSLSVVTARQKQPYGSHLAVSPTSPTRTAGIDADSVVSDVSQYSSKQSFSTTTSAALNQNNKPYPYF</sequence>
<evidence type="ECO:0000256" key="3">
    <source>
        <dbReference type="ARBA" id="ARBA00017411"/>
    </source>
</evidence>
<evidence type="ECO:0000259" key="11">
    <source>
        <dbReference type="Pfam" id="PF01336"/>
    </source>
</evidence>
<name>S2K2H8_MUCC1</name>
<feature type="transmembrane region" description="Helical" evidence="10">
    <location>
        <begin position="380"/>
        <end position="403"/>
    </location>
</feature>
<feature type="domain" description="OB" evidence="11">
    <location>
        <begin position="49"/>
        <end position="118"/>
    </location>
</feature>
<evidence type="ECO:0000256" key="5">
    <source>
        <dbReference type="ARBA" id="ARBA00022895"/>
    </source>
</evidence>
<dbReference type="PANTHER" id="PTHR13989">
    <property type="entry name" value="REPLICATION PROTEIN A-RELATED"/>
    <property type="match status" value="1"/>
</dbReference>
<dbReference type="GO" id="GO:0005634">
    <property type="term" value="C:nucleus"/>
    <property type="evidence" value="ECO:0007669"/>
    <property type="project" value="UniProtKB-SubCell"/>
</dbReference>
<evidence type="ECO:0000313" key="12">
    <source>
        <dbReference type="EMBL" id="EPB86375.1"/>
    </source>
</evidence>
<dbReference type="SUPFAM" id="SSF50249">
    <property type="entry name" value="Nucleic acid-binding proteins"/>
    <property type="match status" value="1"/>
</dbReference>
<evidence type="ECO:0000313" key="13">
    <source>
        <dbReference type="Proteomes" id="UP000014254"/>
    </source>
</evidence>
<dbReference type="InParanoid" id="S2K2H8"/>
<dbReference type="Pfam" id="PF01336">
    <property type="entry name" value="tRNA_anti-codon"/>
    <property type="match status" value="1"/>
</dbReference>
<dbReference type="OMA" id="FVTGCNT"/>
<feature type="compositionally biased region" description="Low complexity" evidence="9">
    <location>
        <begin position="653"/>
        <end position="662"/>
    </location>
</feature>
<feature type="compositionally biased region" description="Low complexity" evidence="9">
    <location>
        <begin position="622"/>
        <end position="632"/>
    </location>
</feature>
<organism evidence="12 13">
    <name type="scientific">Mucor circinelloides f. circinelloides (strain 1006PhL)</name>
    <name type="common">Mucormycosis agent</name>
    <name type="synonym">Calyptromyces circinelloides</name>
    <dbReference type="NCBI Taxonomy" id="1220926"/>
    <lineage>
        <taxon>Eukaryota</taxon>
        <taxon>Fungi</taxon>
        <taxon>Fungi incertae sedis</taxon>
        <taxon>Mucoromycota</taxon>
        <taxon>Mucoromycotina</taxon>
        <taxon>Mucoromycetes</taxon>
        <taxon>Mucorales</taxon>
        <taxon>Mucorineae</taxon>
        <taxon>Mucoraceae</taxon>
        <taxon>Mucor</taxon>
    </lineage>
</organism>
<keyword evidence="10" id="KW-0472">Membrane</keyword>
<evidence type="ECO:0000256" key="7">
    <source>
        <dbReference type="ARBA" id="ARBA00023242"/>
    </source>
</evidence>
<dbReference type="VEuPathDB" id="FungiDB:HMPREF1544_06817"/>
<keyword evidence="6" id="KW-0238">DNA-binding</keyword>
<evidence type="ECO:0000256" key="4">
    <source>
        <dbReference type="ARBA" id="ARBA00022454"/>
    </source>
</evidence>
<dbReference type="eggNOG" id="KOG3108">
    <property type="taxonomic scope" value="Eukaryota"/>
</dbReference>